<feature type="region of interest" description="Disordered" evidence="1">
    <location>
        <begin position="57"/>
        <end position="80"/>
    </location>
</feature>
<dbReference type="EMBL" id="JBHTAJ010000039">
    <property type="protein sequence ID" value="MFC7181977.1"/>
    <property type="molecule type" value="Genomic_DNA"/>
</dbReference>
<evidence type="ECO:0000313" key="5">
    <source>
        <dbReference type="Proteomes" id="UP001596435"/>
    </source>
</evidence>
<feature type="compositionally biased region" description="Gly residues" evidence="1">
    <location>
        <begin position="125"/>
        <end position="188"/>
    </location>
</feature>
<comment type="caution">
    <text evidence="4">The sequence shown here is derived from an EMBL/GenBank/DDBJ whole genome shotgun (WGS) entry which is preliminary data.</text>
</comment>
<organism evidence="4 5">
    <name type="scientific">Kitasatospora paranensis</name>
    <dbReference type="NCBI Taxonomy" id="258053"/>
    <lineage>
        <taxon>Bacteria</taxon>
        <taxon>Bacillati</taxon>
        <taxon>Actinomycetota</taxon>
        <taxon>Actinomycetes</taxon>
        <taxon>Kitasatosporales</taxon>
        <taxon>Streptomycetaceae</taxon>
        <taxon>Kitasatospora</taxon>
    </lineage>
</organism>
<dbReference type="Proteomes" id="UP001596435">
    <property type="component" value="Unassembled WGS sequence"/>
</dbReference>
<keyword evidence="2" id="KW-0812">Transmembrane</keyword>
<feature type="transmembrane region" description="Helical" evidence="2">
    <location>
        <begin position="88"/>
        <end position="111"/>
    </location>
</feature>
<feature type="region of interest" description="Disordered" evidence="1">
    <location>
        <begin position="1"/>
        <end position="40"/>
    </location>
</feature>
<accession>A0ABW2G0M8</accession>
<feature type="compositionally biased region" description="Basic and acidic residues" evidence="1">
    <location>
        <begin position="12"/>
        <end position="26"/>
    </location>
</feature>
<sequence>MSEQIPAGWYPDPKDTTTEPRPERWWDGQGWTATTRPGPGAVEEAAGGEPTVIEGQVLESGPSVRYPDYPPLASDTPPKAARRPARPAVVAAAVAALAGVVVGSGVTYLAMDGRTDTASARPAAGPGGYGFPGGNGIPGFPGGDGGNGGDAFGGQGNGNGGSGQGNGGGLGGGLGNGQGNGKGNGKGSGSSATTAVDAVNGISLPIPSGWKGGTGTDGHASLIIGTYTCPDGSANCSLGGVVTGSLQGSDAKQAALADIAAAAKDSYGAIKGHQELKSEAVTVVGRSGYLVRWKVDAPQGNNGYVETVVFPGAKSGSLVSVRFGFDIAAKAPDVAVMDTIVQGIGTAAAGAQDGTNT</sequence>
<dbReference type="InterPro" id="IPR018929">
    <property type="entry name" value="DUF2510"/>
</dbReference>
<keyword evidence="2" id="KW-0472">Membrane</keyword>
<keyword evidence="2" id="KW-1133">Transmembrane helix</keyword>
<protein>
    <submittedName>
        <fullName evidence="4">DUF2510 domain-containing protein</fullName>
    </submittedName>
</protein>
<keyword evidence="5" id="KW-1185">Reference proteome</keyword>
<gene>
    <name evidence="4" type="ORF">ACFQMG_20715</name>
</gene>
<dbReference type="RefSeq" id="WP_380231683.1">
    <property type="nucleotide sequence ID" value="NZ_JBHSVH010000002.1"/>
</dbReference>
<evidence type="ECO:0000259" key="3">
    <source>
        <dbReference type="Pfam" id="PF10708"/>
    </source>
</evidence>
<evidence type="ECO:0000256" key="2">
    <source>
        <dbReference type="SAM" id="Phobius"/>
    </source>
</evidence>
<proteinExistence type="predicted"/>
<dbReference type="Pfam" id="PF10708">
    <property type="entry name" value="DUF2510"/>
    <property type="match status" value="1"/>
</dbReference>
<feature type="region of interest" description="Disordered" evidence="1">
    <location>
        <begin position="118"/>
        <end position="192"/>
    </location>
</feature>
<evidence type="ECO:0000256" key="1">
    <source>
        <dbReference type="SAM" id="MobiDB-lite"/>
    </source>
</evidence>
<feature type="domain" description="DUF2510" evidence="3">
    <location>
        <begin position="7"/>
        <end position="41"/>
    </location>
</feature>
<name>A0ABW2G0M8_9ACTN</name>
<evidence type="ECO:0000313" key="4">
    <source>
        <dbReference type="EMBL" id="MFC7181977.1"/>
    </source>
</evidence>
<reference evidence="5" key="1">
    <citation type="journal article" date="2019" name="Int. J. Syst. Evol. Microbiol.">
        <title>The Global Catalogue of Microorganisms (GCM) 10K type strain sequencing project: providing services to taxonomists for standard genome sequencing and annotation.</title>
        <authorList>
            <consortium name="The Broad Institute Genomics Platform"/>
            <consortium name="The Broad Institute Genome Sequencing Center for Infectious Disease"/>
            <person name="Wu L."/>
            <person name="Ma J."/>
        </authorList>
    </citation>
    <scope>NUCLEOTIDE SEQUENCE [LARGE SCALE GENOMIC DNA]</scope>
    <source>
        <strain evidence="5">CGMCC 1.12859</strain>
    </source>
</reference>